<evidence type="ECO:0000313" key="3">
    <source>
        <dbReference type="Proteomes" id="UP000606786"/>
    </source>
</evidence>
<evidence type="ECO:0000256" key="1">
    <source>
        <dbReference type="SAM" id="MobiDB-lite"/>
    </source>
</evidence>
<evidence type="ECO:0000313" key="2">
    <source>
        <dbReference type="EMBL" id="CAD6996652.1"/>
    </source>
</evidence>
<gene>
    <name evidence="2" type="ORF">CCAP1982_LOCUS5336</name>
</gene>
<name>A0A811UBL3_CERCA</name>
<dbReference type="AlphaFoldDB" id="A0A811UBL3"/>
<keyword evidence="3" id="KW-1185">Reference proteome</keyword>
<sequence length="122" mass="13912">MEKIDEDPKWHLDSQNGPKITKGEIDALLLLMTEAAKKLQSLWEDALIEKVDDYDEESLLVSSQETTGKVLLEVRRGQLIYTGSNEKNTGKVAKYQADDNFVERNQSEPLNRKQSGFKRGKE</sequence>
<reference evidence="2" key="1">
    <citation type="submission" date="2020-11" db="EMBL/GenBank/DDBJ databases">
        <authorList>
            <person name="Whitehead M."/>
        </authorList>
    </citation>
    <scope>NUCLEOTIDE SEQUENCE</scope>
    <source>
        <strain evidence="2">EGII</strain>
    </source>
</reference>
<accession>A0A811UBL3</accession>
<feature type="region of interest" description="Disordered" evidence="1">
    <location>
        <begin position="99"/>
        <end position="122"/>
    </location>
</feature>
<organism evidence="2 3">
    <name type="scientific">Ceratitis capitata</name>
    <name type="common">Mediterranean fruit fly</name>
    <name type="synonym">Tephritis capitata</name>
    <dbReference type="NCBI Taxonomy" id="7213"/>
    <lineage>
        <taxon>Eukaryota</taxon>
        <taxon>Metazoa</taxon>
        <taxon>Ecdysozoa</taxon>
        <taxon>Arthropoda</taxon>
        <taxon>Hexapoda</taxon>
        <taxon>Insecta</taxon>
        <taxon>Pterygota</taxon>
        <taxon>Neoptera</taxon>
        <taxon>Endopterygota</taxon>
        <taxon>Diptera</taxon>
        <taxon>Brachycera</taxon>
        <taxon>Muscomorpha</taxon>
        <taxon>Tephritoidea</taxon>
        <taxon>Tephritidae</taxon>
        <taxon>Ceratitis</taxon>
        <taxon>Ceratitis</taxon>
    </lineage>
</organism>
<dbReference type="EMBL" id="CAJHJT010000012">
    <property type="protein sequence ID" value="CAD6996652.1"/>
    <property type="molecule type" value="Genomic_DNA"/>
</dbReference>
<comment type="caution">
    <text evidence="2">The sequence shown here is derived from an EMBL/GenBank/DDBJ whole genome shotgun (WGS) entry which is preliminary data.</text>
</comment>
<proteinExistence type="predicted"/>
<protein>
    <submittedName>
        <fullName evidence="2">(Mediterranean fruit fly) hypothetical protein</fullName>
    </submittedName>
</protein>
<dbReference type="Proteomes" id="UP000606786">
    <property type="component" value="Unassembled WGS sequence"/>
</dbReference>